<protein>
    <submittedName>
        <fullName evidence="2">Outer membrane lipoprotein carrier protein LolA</fullName>
    </submittedName>
</protein>
<organism evidence="2 3">
    <name type="scientific">Cedecea davisae</name>
    <dbReference type="NCBI Taxonomy" id="158484"/>
    <lineage>
        <taxon>Bacteria</taxon>
        <taxon>Pseudomonadati</taxon>
        <taxon>Pseudomonadota</taxon>
        <taxon>Gammaproteobacteria</taxon>
        <taxon>Enterobacterales</taxon>
        <taxon>Enterobacteriaceae</taxon>
        <taxon>Cedecea</taxon>
    </lineage>
</organism>
<dbReference type="Pfam" id="PF03548">
    <property type="entry name" value="LolA"/>
    <property type="match status" value="1"/>
</dbReference>
<keyword evidence="3" id="KW-1185">Reference proteome</keyword>
<reference evidence="3" key="2">
    <citation type="submission" date="2023-07" db="EMBL/GenBank/DDBJ databases">
        <title>Cedecea davisae an AmpC producer and its therapeutic implications.</title>
        <authorList>
            <person name="Notter J."/>
        </authorList>
    </citation>
    <scope>NUCLEOTIDE SEQUENCE [LARGE SCALE GENOMIC DNA]</scope>
    <source>
        <strain evidence="3">1</strain>
    </source>
</reference>
<sequence>MYRVSAVKKCLLLSLMLVARATGAVTLDEVEKRFAASPVVRANFEQERQIKGTTQPLHSSGKLLIAKNKGLWWQQRQPFPMRLIVDGGHMVQVMGSQPPQPITGESNPQMFHFNQLLRTLFHIDRKVLEKSFISEFTDLGQGRWRLVLIPADEPLNKLFRSVTLQGEKYIDRIELNDVEEDYTEISFTHYQPEPRKLTHEERKRFAY</sequence>
<dbReference type="Proteomes" id="UP000686327">
    <property type="component" value="Unassembled WGS sequence"/>
</dbReference>
<evidence type="ECO:0000256" key="1">
    <source>
        <dbReference type="SAM" id="SignalP"/>
    </source>
</evidence>
<reference evidence="2 3" key="1">
    <citation type="submission" date="2021-04" db="EMBL/GenBank/DDBJ databases">
        <authorList>
            <person name="Seiffert S.N."/>
        </authorList>
    </citation>
    <scope>NUCLEOTIDE SEQUENCE [LARGE SCALE GENOMIC DNA]</scope>
    <source>
        <strain evidence="2 3">1</strain>
    </source>
</reference>
<dbReference type="EMBL" id="JAGRYU010000035">
    <property type="protein sequence ID" value="MBU4684031.1"/>
    <property type="molecule type" value="Genomic_DNA"/>
</dbReference>
<evidence type="ECO:0000313" key="2">
    <source>
        <dbReference type="EMBL" id="MBU4684031.1"/>
    </source>
</evidence>
<feature type="chain" id="PRO_5047133625" evidence="1">
    <location>
        <begin position="25"/>
        <end position="207"/>
    </location>
</feature>
<name>A0ABS6DMG6_9ENTR</name>
<keyword evidence="2" id="KW-0449">Lipoprotein</keyword>
<evidence type="ECO:0000313" key="3">
    <source>
        <dbReference type="Proteomes" id="UP000686327"/>
    </source>
</evidence>
<feature type="signal peptide" evidence="1">
    <location>
        <begin position="1"/>
        <end position="24"/>
    </location>
</feature>
<dbReference type="CDD" id="cd16325">
    <property type="entry name" value="LolA"/>
    <property type="match status" value="1"/>
</dbReference>
<keyword evidence="1" id="KW-0732">Signal</keyword>
<proteinExistence type="predicted"/>
<comment type="caution">
    <text evidence="2">The sequence shown here is derived from an EMBL/GenBank/DDBJ whole genome shotgun (WGS) entry which is preliminary data.</text>
</comment>
<gene>
    <name evidence="2" type="ORF">KC222_18685</name>
</gene>
<accession>A0ABS6DMG6</accession>
<dbReference type="InterPro" id="IPR004564">
    <property type="entry name" value="OM_lipoprot_carrier_LolA-like"/>
</dbReference>